<keyword evidence="12" id="KW-0378">Hydrolase</keyword>
<proteinExistence type="inferred from homology"/>
<keyword evidence="10 12" id="KW-0560">Oxidoreductase</keyword>
<keyword evidence="11" id="KW-0511">Multifunctional enzyme</keyword>
<evidence type="ECO:0000256" key="12">
    <source>
        <dbReference type="PIRNR" id="PIRNR006769"/>
    </source>
</evidence>
<comment type="pathway">
    <text evidence="2 12">Cofactor biosynthesis; riboflavin biosynthesis; 5-amino-6-(D-ribitylamino)uracil from GTP: step 2/4.</text>
</comment>
<feature type="binding site" evidence="14">
    <location>
        <position position="225"/>
    </location>
    <ligand>
        <name>NADP(+)</name>
        <dbReference type="ChEBI" id="CHEBI:58349"/>
    </ligand>
</feature>
<dbReference type="Proteomes" id="UP000256900">
    <property type="component" value="Unassembled WGS sequence"/>
</dbReference>
<keyword evidence="9 12" id="KW-0521">NADP</keyword>
<feature type="binding site" evidence="14">
    <location>
        <position position="155"/>
    </location>
    <ligand>
        <name>NADP(+)</name>
        <dbReference type="ChEBI" id="CHEBI:58349"/>
    </ligand>
</feature>
<gene>
    <name evidence="17" type="ORF">DES32_2296</name>
</gene>
<comment type="caution">
    <text evidence="17">The sequence shown here is derived from an EMBL/GenBank/DDBJ whole genome shotgun (WGS) entry which is preliminary data.</text>
</comment>
<evidence type="ECO:0000256" key="4">
    <source>
        <dbReference type="ARBA" id="ARBA00005259"/>
    </source>
</evidence>
<name>A0A3D9YUG1_9HYPH</name>
<dbReference type="InterPro" id="IPR024072">
    <property type="entry name" value="DHFR-like_dom_sf"/>
</dbReference>
<dbReference type="GO" id="GO:0008835">
    <property type="term" value="F:diaminohydroxyphosphoribosylaminopyrimidine deaminase activity"/>
    <property type="evidence" value="ECO:0007669"/>
    <property type="project" value="UniProtKB-EC"/>
</dbReference>
<dbReference type="UniPathway" id="UPA00275">
    <property type="reaction ID" value="UER00401"/>
</dbReference>
<evidence type="ECO:0000313" key="18">
    <source>
        <dbReference type="Proteomes" id="UP000256900"/>
    </source>
</evidence>
<comment type="pathway">
    <text evidence="3 12">Cofactor biosynthesis; riboflavin biosynthesis; 5-amino-6-(D-ribitylamino)uracil from GTP: step 3/4.</text>
</comment>
<comment type="cofactor">
    <cofactor evidence="12 15">
        <name>Zn(2+)</name>
        <dbReference type="ChEBI" id="CHEBI:29105"/>
    </cofactor>
    <text evidence="12 15">Binds 1 zinc ion.</text>
</comment>
<feature type="binding site" evidence="14">
    <location>
        <position position="202"/>
    </location>
    <ligand>
        <name>NADP(+)</name>
        <dbReference type="ChEBI" id="CHEBI:58349"/>
    </ligand>
</feature>
<dbReference type="InterPro" id="IPR016192">
    <property type="entry name" value="APOBEC/CMP_deaminase_Zn-bd"/>
</dbReference>
<dbReference type="PANTHER" id="PTHR38011">
    <property type="entry name" value="DIHYDROFOLATE REDUCTASE FAMILY PROTEIN (AFU_ORTHOLOGUE AFUA_8G06820)"/>
    <property type="match status" value="1"/>
</dbReference>
<dbReference type="EMBL" id="QUMO01000003">
    <property type="protein sequence ID" value="REF86247.1"/>
    <property type="molecule type" value="Genomic_DNA"/>
</dbReference>
<dbReference type="InterPro" id="IPR004794">
    <property type="entry name" value="Eubact_RibD"/>
</dbReference>
<feature type="active site" description="Proton donor" evidence="13">
    <location>
        <position position="53"/>
    </location>
</feature>
<dbReference type="CDD" id="cd01284">
    <property type="entry name" value="Riboflavin_deaminase-reductase"/>
    <property type="match status" value="1"/>
</dbReference>
<dbReference type="InterPro" id="IPR002125">
    <property type="entry name" value="CMP_dCMP_dom"/>
</dbReference>
<dbReference type="EC" id="1.1.1.193" evidence="12"/>
<dbReference type="Pfam" id="PF00383">
    <property type="entry name" value="dCMP_cyt_deam_1"/>
    <property type="match status" value="1"/>
</dbReference>
<protein>
    <recommendedName>
        <fullName evidence="12">Riboflavin biosynthesis protein RibD</fullName>
    </recommendedName>
    <domain>
        <recommendedName>
            <fullName evidence="12">Diaminohydroxyphosphoribosylaminopyrimidine deaminase</fullName>
            <shortName evidence="12">DRAP deaminase</shortName>
            <ecNumber evidence="12">3.5.4.26</ecNumber>
        </recommendedName>
        <alternativeName>
            <fullName evidence="12">Riboflavin-specific deaminase</fullName>
        </alternativeName>
    </domain>
    <domain>
        <recommendedName>
            <fullName evidence="12">5-amino-6-(5-phosphoribosylamino)uracil reductase</fullName>
            <ecNumber evidence="12">1.1.1.193</ecNumber>
        </recommendedName>
        <alternativeName>
            <fullName evidence="12">HTP reductase</fullName>
        </alternativeName>
    </domain>
</protein>
<evidence type="ECO:0000256" key="5">
    <source>
        <dbReference type="ARBA" id="ARBA00007417"/>
    </source>
</evidence>
<evidence type="ECO:0000256" key="2">
    <source>
        <dbReference type="ARBA" id="ARBA00004882"/>
    </source>
</evidence>
<dbReference type="PROSITE" id="PS51747">
    <property type="entry name" value="CYT_DCMP_DEAMINASES_2"/>
    <property type="match status" value="1"/>
</dbReference>
<comment type="similarity">
    <text evidence="4 12">In the N-terminal section; belongs to the cytidine and deoxycytidylate deaminase family.</text>
</comment>
<evidence type="ECO:0000256" key="9">
    <source>
        <dbReference type="ARBA" id="ARBA00022857"/>
    </source>
</evidence>
<sequence length="367" mass="38000">MTDDARFMAAALNFARRGLGRVAPNPAVGALIVRDGVVIGRGATAPGGRPHAEVLALKEAGPAAADATLYVTLEPCSHHGHTPPCADAIIAAGVARVVSALEDPDPRVAGLGHRRLRAAGIAVETGLLAEEARRANLGHILRVTAGRPMVTLKLAETADGFAAGPADAPRLKITGAVANSRVHMLRALHDAVMVGAGTARADDPQLTVRLPGLEERKPLRIVLDSHLRLPVSSRLVQTARSHPTLIIAAEGASQEAAARLADHGVEVAWAKADSSGRIDLNAALTLLGARGLTRIFCEGGPRLAAALIACGLADEVIIFQSPARLGQAGLPALDAPSRAALVDSALYRPVGQASAGEDIIREYERII</sequence>
<dbReference type="SUPFAM" id="SSF53597">
    <property type="entry name" value="Dihydrofolate reductase-like"/>
    <property type="match status" value="1"/>
</dbReference>
<feature type="binding site" evidence="15">
    <location>
        <position position="85"/>
    </location>
    <ligand>
        <name>Zn(2+)</name>
        <dbReference type="ChEBI" id="CHEBI:29105"/>
        <note>catalytic</note>
    </ligand>
</feature>
<evidence type="ECO:0000256" key="10">
    <source>
        <dbReference type="ARBA" id="ARBA00023002"/>
    </source>
</evidence>
<feature type="binding site" evidence="14">
    <location>
        <position position="209"/>
    </location>
    <ligand>
        <name>substrate</name>
    </ligand>
</feature>
<keyword evidence="7 12" id="KW-0479">Metal-binding</keyword>
<dbReference type="AlphaFoldDB" id="A0A3D9YUG1"/>
<dbReference type="Pfam" id="PF01872">
    <property type="entry name" value="RibD_C"/>
    <property type="match status" value="1"/>
</dbReference>
<evidence type="ECO:0000256" key="6">
    <source>
        <dbReference type="ARBA" id="ARBA00022619"/>
    </source>
</evidence>
<comment type="similarity">
    <text evidence="5 12">In the C-terminal section; belongs to the HTP reductase family.</text>
</comment>
<accession>A0A3D9YUG1</accession>
<evidence type="ECO:0000256" key="14">
    <source>
        <dbReference type="PIRSR" id="PIRSR006769-2"/>
    </source>
</evidence>
<dbReference type="PIRSF" id="PIRSF006769">
    <property type="entry name" value="RibD"/>
    <property type="match status" value="1"/>
</dbReference>
<dbReference type="Gene3D" id="3.40.140.10">
    <property type="entry name" value="Cytidine Deaminase, domain 2"/>
    <property type="match status" value="1"/>
</dbReference>
<feature type="binding site" evidence="14">
    <location>
        <position position="198"/>
    </location>
    <ligand>
        <name>NADP(+)</name>
        <dbReference type="ChEBI" id="CHEBI:58349"/>
    </ligand>
</feature>
<feature type="binding site" evidence="14">
    <location>
        <position position="206"/>
    </location>
    <ligand>
        <name>substrate</name>
    </ligand>
</feature>
<feature type="binding site" evidence="14">
    <location>
        <position position="298"/>
    </location>
    <ligand>
        <name>substrate</name>
    </ligand>
</feature>
<feature type="binding site" evidence="15">
    <location>
        <position position="76"/>
    </location>
    <ligand>
        <name>Zn(2+)</name>
        <dbReference type="ChEBI" id="CHEBI:29105"/>
        <note>catalytic</note>
    </ligand>
</feature>
<comment type="catalytic activity">
    <reaction evidence="12">
        <text>2,5-diamino-6-hydroxy-4-(5-phosphoribosylamino)-pyrimidine + H2O + H(+) = 5-amino-6-(5-phospho-D-ribosylamino)uracil + NH4(+)</text>
        <dbReference type="Rhea" id="RHEA:21868"/>
        <dbReference type="ChEBI" id="CHEBI:15377"/>
        <dbReference type="ChEBI" id="CHEBI:15378"/>
        <dbReference type="ChEBI" id="CHEBI:28938"/>
        <dbReference type="ChEBI" id="CHEBI:58453"/>
        <dbReference type="ChEBI" id="CHEBI:58614"/>
        <dbReference type="EC" id="3.5.4.26"/>
    </reaction>
</comment>
<evidence type="ECO:0000259" key="16">
    <source>
        <dbReference type="PROSITE" id="PS51747"/>
    </source>
</evidence>
<dbReference type="Gene3D" id="3.40.430.10">
    <property type="entry name" value="Dihydrofolate Reductase, subunit A"/>
    <property type="match status" value="1"/>
</dbReference>
<organism evidence="17 18">
    <name type="scientific">Methylovirgula ligni</name>
    <dbReference type="NCBI Taxonomy" id="569860"/>
    <lineage>
        <taxon>Bacteria</taxon>
        <taxon>Pseudomonadati</taxon>
        <taxon>Pseudomonadota</taxon>
        <taxon>Alphaproteobacteria</taxon>
        <taxon>Hyphomicrobiales</taxon>
        <taxon>Beijerinckiaceae</taxon>
        <taxon>Methylovirgula</taxon>
    </lineage>
</organism>
<evidence type="ECO:0000256" key="3">
    <source>
        <dbReference type="ARBA" id="ARBA00004910"/>
    </source>
</evidence>
<dbReference type="GO" id="GO:0009231">
    <property type="term" value="P:riboflavin biosynthetic process"/>
    <property type="evidence" value="ECO:0007669"/>
    <property type="project" value="UniProtKB-UniPathway"/>
</dbReference>
<feature type="domain" description="CMP/dCMP-type deaminase" evidence="16">
    <location>
        <begin position="2"/>
        <end position="124"/>
    </location>
</feature>
<dbReference type="InterPro" id="IPR002734">
    <property type="entry name" value="RibDG_C"/>
</dbReference>
<dbReference type="PANTHER" id="PTHR38011:SF7">
    <property type="entry name" value="2,5-DIAMINO-6-RIBOSYLAMINO-4(3H)-PYRIMIDINONE 5'-PHOSPHATE REDUCTASE"/>
    <property type="match status" value="1"/>
</dbReference>
<dbReference type="SUPFAM" id="SSF53927">
    <property type="entry name" value="Cytidine deaminase-like"/>
    <property type="match status" value="1"/>
</dbReference>
<evidence type="ECO:0000256" key="11">
    <source>
        <dbReference type="ARBA" id="ARBA00023268"/>
    </source>
</evidence>
<comment type="catalytic activity">
    <reaction evidence="12">
        <text>5-amino-6-(5-phospho-D-ribitylamino)uracil + NADP(+) = 5-amino-6-(5-phospho-D-ribosylamino)uracil + NADPH + H(+)</text>
        <dbReference type="Rhea" id="RHEA:17845"/>
        <dbReference type="ChEBI" id="CHEBI:15378"/>
        <dbReference type="ChEBI" id="CHEBI:57783"/>
        <dbReference type="ChEBI" id="CHEBI:58349"/>
        <dbReference type="ChEBI" id="CHEBI:58421"/>
        <dbReference type="ChEBI" id="CHEBI:58453"/>
        <dbReference type="EC" id="1.1.1.193"/>
    </reaction>
</comment>
<evidence type="ECO:0000256" key="8">
    <source>
        <dbReference type="ARBA" id="ARBA00022833"/>
    </source>
</evidence>
<keyword evidence="18" id="KW-1185">Reference proteome</keyword>
<feature type="binding site" evidence="14">
    <location>
        <position position="186"/>
    </location>
    <ligand>
        <name>substrate</name>
    </ligand>
</feature>
<dbReference type="NCBIfam" id="TIGR00326">
    <property type="entry name" value="eubact_ribD"/>
    <property type="match status" value="1"/>
</dbReference>
<comment type="function">
    <text evidence="1 12">Converts 2,5-diamino-6-(ribosylamino)-4(3h)-pyrimidinone 5'-phosphate into 5-amino-6-(ribosylamino)-2,4(1h,3h)-pyrimidinedione 5'-phosphate.</text>
</comment>
<evidence type="ECO:0000256" key="15">
    <source>
        <dbReference type="PIRSR" id="PIRSR006769-3"/>
    </source>
</evidence>
<dbReference type="PROSITE" id="PS00903">
    <property type="entry name" value="CYT_DCMP_DEAMINASES_1"/>
    <property type="match status" value="1"/>
</dbReference>
<dbReference type="GO" id="GO:0008270">
    <property type="term" value="F:zinc ion binding"/>
    <property type="evidence" value="ECO:0007669"/>
    <property type="project" value="InterPro"/>
</dbReference>
<dbReference type="InterPro" id="IPR016193">
    <property type="entry name" value="Cytidine_deaminase-like"/>
</dbReference>
<dbReference type="EC" id="3.5.4.26" evidence="12"/>
<dbReference type="InterPro" id="IPR050765">
    <property type="entry name" value="Riboflavin_Biosynth_HTPR"/>
</dbReference>
<dbReference type="RefSeq" id="WP_115837107.1">
    <property type="nucleotide sequence ID" value="NZ_CP025086.1"/>
</dbReference>
<evidence type="ECO:0000256" key="1">
    <source>
        <dbReference type="ARBA" id="ARBA00002151"/>
    </source>
</evidence>
<keyword evidence="8 12" id="KW-0862">Zinc</keyword>
<keyword evidence="6 12" id="KW-0686">Riboflavin biosynthesis</keyword>
<evidence type="ECO:0000256" key="7">
    <source>
        <dbReference type="ARBA" id="ARBA00022723"/>
    </source>
</evidence>
<dbReference type="OrthoDB" id="9800865at2"/>
<evidence type="ECO:0000256" key="13">
    <source>
        <dbReference type="PIRSR" id="PIRSR006769-1"/>
    </source>
</evidence>
<dbReference type="GO" id="GO:0008703">
    <property type="term" value="F:5-amino-6-(5-phosphoribosylamino)uracil reductase activity"/>
    <property type="evidence" value="ECO:0007669"/>
    <property type="project" value="UniProtKB-EC"/>
</dbReference>
<feature type="binding site" evidence="15">
    <location>
        <position position="51"/>
    </location>
    <ligand>
        <name>Zn(2+)</name>
        <dbReference type="ChEBI" id="CHEBI:29105"/>
        <note>catalytic</note>
    </ligand>
</feature>
<reference evidence="17 18" key="1">
    <citation type="submission" date="2018-08" db="EMBL/GenBank/DDBJ databases">
        <title>Genomic Encyclopedia of Type Strains, Phase IV (KMG-IV): sequencing the most valuable type-strain genomes for metagenomic binning, comparative biology and taxonomic classification.</title>
        <authorList>
            <person name="Goeker M."/>
        </authorList>
    </citation>
    <scope>NUCLEOTIDE SEQUENCE [LARGE SCALE GENOMIC DNA]</scope>
    <source>
        <strain evidence="17 18">BW863</strain>
    </source>
</reference>
<evidence type="ECO:0000313" key="17">
    <source>
        <dbReference type="EMBL" id="REF86247.1"/>
    </source>
</evidence>
<feature type="binding site" evidence="14">
    <location>
        <begin position="300"/>
        <end position="306"/>
    </location>
    <ligand>
        <name>NADP(+)</name>
        <dbReference type="ChEBI" id="CHEBI:58349"/>
    </ligand>
</feature>